<evidence type="ECO:0000313" key="1">
    <source>
        <dbReference type="EMBL" id="MDN5217493.1"/>
    </source>
</evidence>
<reference evidence="1" key="1">
    <citation type="submission" date="2023-06" db="EMBL/GenBank/DDBJ databases">
        <title>Genomic of Agaribacillus aureum.</title>
        <authorList>
            <person name="Wang G."/>
        </authorList>
    </citation>
    <scope>NUCLEOTIDE SEQUENCE</scope>
    <source>
        <strain evidence="1">BMA12</strain>
    </source>
</reference>
<protein>
    <recommendedName>
        <fullName evidence="3">Lipoprotein</fullName>
    </recommendedName>
</protein>
<dbReference type="SUPFAM" id="SSF52833">
    <property type="entry name" value="Thioredoxin-like"/>
    <property type="match status" value="1"/>
</dbReference>
<dbReference type="InterPro" id="IPR036249">
    <property type="entry name" value="Thioredoxin-like_sf"/>
</dbReference>
<dbReference type="RefSeq" id="WP_346762828.1">
    <property type="nucleotide sequence ID" value="NZ_JAUJEB010000018.1"/>
</dbReference>
<evidence type="ECO:0000313" key="2">
    <source>
        <dbReference type="Proteomes" id="UP001172083"/>
    </source>
</evidence>
<organism evidence="1 2">
    <name type="scientific">Agaribacillus aureus</name>
    <dbReference type="NCBI Taxonomy" id="3051825"/>
    <lineage>
        <taxon>Bacteria</taxon>
        <taxon>Pseudomonadati</taxon>
        <taxon>Bacteroidota</taxon>
        <taxon>Cytophagia</taxon>
        <taxon>Cytophagales</taxon>
        <taxon>Splendidivirgaceae</taxon>
        <taxon>Agaribacillus</taxon>
    </lineage>
</organism>
<proteinExistence type="predicted"/>
<evidence type="ECO:0008006" key="3">
    <source>
        <dbReference type="Google" id="ProtNLM"/>
    </source>
</evidence>
<comment type="caution">
    <text evidence="1">The sequence shown here is derived from an EMBL/GenBank/DDBJ whole genome shotgun (WGS) entry which is preliminary data.</text>
</comment>
<accession>A0ABT8LJ13</accession>
<dbReference type="EMBL" id="JAUJEB010000018">
    <property type="protein sequence ID" value="MDN5217493.1"/>
    <property type="molecule type" value="Genomic_DNA"/>
</dbReference>
<dbReference type="PROSITE" id="PS51257">
    <property type="entry name" value="PROKAR_LIPOPROTEIN"/>
    <property type="match status" value="1"/>
</dbReference>
<keyword evidence="2" id="KW-1185">Reference proteome</keyword>
<sequence length="390" mass="44567">MKLDYKILLVFLILQGCDNITGGVNQFSAANDTLVIRTQKQKGEGLLLLGAGALNFKDATEAFPYPVVIPKKLKEVKRAQFVVDFKAENLHYVDIIEGIKGTEKVFIVDQNNNNDLTDDSVRVYKKIKWGSWNESIKCEFLISNGHEIIRDSSWIRIGTYKERTWYGRYDQLTAKFSIDEDQFKVGVIDPLAVTTFTYGFTPEIALLSINEVMKDTLLKVDLLKKNEFLKLNNQYYRFEDISTYGDYITLIKERDFDKKIGTQLGMIAPDFECISVNGKIINSAQLNDKITIVANSCGCGGDKLSTKAFFDIKEAYGHKIHIVRLDSHIEEGLDGIHVDMQNEFNKDMYNKYRQVYCSRTAYVIGKNKRIIDKFPITDWKSSLTKKSGNL</sequence>
<dbReference type="Gene3D" id="3.40.30.10">
    <property type="entry name" value="Glutaredoxin"/>
    <property type="match status" value="1"/>
</dbReference>
<dbReference type="Proteomes" id="UP001172083">
    <property type="component" value="Unassembled WGS sequence"/>
</dbReference>
<gene>
    <name evidence="1" type="ORF">QQ020_35805</name>
</gene>
<name>A0ABT8LJ13_9BACT</name>